<dbReference type="Proteomes" id="UP000054538">
    <property type="component" value="Unassembled WGS sequence"/>
</dbReference>
<proteinExistence type="predicted"/>
<evidence type="ECO:0000256" key="1">
    <source>
        <dbReference type="SAM" id="Phobius"/>
    </source>
</evidence>
<organism evidence="3 4">
    <name type="scientific">Paxillus rubicundulus Ve08.2h10</name>
    <dbReference type="NCBI Taxonomy" id="930991"/>
    <lineage>
        <taxon>Eukaryota</taxon>
        <taxon>Fungi</taxon>
        <taxon>Dikarya</taxon>
        <taxon>Basidiomycota</taxon>
        <taxon>Agaricomycotina</taxon>
        <taxon>Agaricomycetes</taxon>
        <taxon>Agaricomycetidae</taxon>
        <taxon>Boletales</taxon>
        <taxon>Paxilineae</taxon>
        <taxon>Paxillaceae</taxon>
        <taxon>Paxillus</taxon>
    </lineage>
</organism>
<evidence type="ECO:0000313" key="4">
    <source>
        <dbReference type="Proteomes" id="UP000054538"/>
    </source>
</evidence>
<name>A0A0D0E016_9AGAM</name>
<dbReference type="InParanoid" id="A0A0D0E016"/>
<accession>A0A0D0E016</accession>
<keyword evidence="1" id="KW-1133">Transmembrane helix</keyword>
<dbReference type="HOGENOM" id="CLU_1778078_0_0_1"/>
<reference evidence="4" key="2">
    <citation type="submission" date="2015-01" db="EMBL/GenBank/DDBJ databases">
        <title>Evolutionary Origins and Diversification of the Mycorrhizal Mutualists.</title>
        <authorList>
            <consortium name="DOE Joint Genome Institute"/>
            <consortium name="Mycorrhizal Genomics Consortium"/>
            <person name="Kohler A."/>
            <person name="Kuo A."/>
            <person name="Nagy L.G."/>
            <person name="Floudas D."/>
            <person name="Copeland A."/>
            <person name="Barry K.W."/>
            <person name="Cichocki N."/>
            <person name="Veneault-Fourrey C."/>
            <person name="LaButti K."/>
            <person name="Lindquist E.A."/>
            <person name="Lipzen A."/>
            <person name="Lundell T."/>
            <person name="Morin E."/>
            <person name="Murat C."/>
            <person name="Riley R."/>
            <person name="Ohm R."/>
            <person name="Sun H."/>
            <person name="Tunlid A."/>
            <person name="Henrissat B."/>
            <person name="Grigoriev I.V."/>
            <person name="Hibbett D.S."/>
            <person name="Martin F."/>
        </authorList>
    </citation>
    <scope>NUCLEOTIDE SEQUENCE [LARGE SCALE GENOMIC DNA]</scope>
    <source>
        <strain evidence="4">Ve08.2h10</strain>
    </source>
</reference>
<reference evidence="3 4" key="1">
    <citation type="submission" date="2014-04" db="EMBL/GenBank/DDBJ databases">
        <authorList>
            <consortium name="DOE Joint Genome Institute"/>
            <person name="Kuo A."/>
            <person name="Kohler A."/>
            <person name="Jargeat P."/>
            <person name="Nagy L.G."/>
            <person name="Floudas D."/>
            <person name="Copeland A."/>
            <person name="Barry K.W."/>
            <person name="Cichocki N."/>
            <person name="Veneault-Fourrey C."/>
            <person name="LaButti K."/>
            <person name="Lindquist E.A."/>
            <person name="Lipzen A."/>
            <person name="Lundell T."/>
            <person name="Morin E."/>
            <person name="Murat C."/>
            <person name="Sun H."/>
            <person name="Tunlid A."/>
            <person name="Henrissat B."/>
            <person name="Grigoriev I.V."/>
            <person name="Hibbett D.S."/>
            <person name="Martin F."/>
            <person name="Nordberg H.P."/>
            <person name="Cantor M.N."/>
            <person name="Hua S.X."/>
        </authorList>
    </citation>
    <scope>NUCLEOTIDE SEQUENCE [LARGE SCALE GENOMIC DNA]</scope>
    <source>
        <strain evidence="3 4">Ve08.2h10</strain>
    </source>
</reference>
<keyword evidence="2" id="KW-0732">Signal</keyword>
<keyword evidence="1" id="KW-0812">Transmembrane</keyword>
<sequence>MEAKFLMYLSAISNPPLYLDNLGLRLLLFPLVLLPFTDAGSCGGFAGGPWFSQSIGVYICSAVPKCIIFVIWGLWLVLGANLCETPFSQNSYLNVIQKSAGALSSWGTLGLHLGHRGESSPSIYSRWATSRREKFEAQRVSSWQVW</sequence>
<dbReference type="EMBL" id="KN824986">
    <property type="protein sequence ID" value="KIK96441.1"/>
    <property type="molecule type" value="Genomic_DNA"/>
</dbReference>
<gene>
    <name evidence="3" type="ORF">PAXRUDRAFT_307896</name>
</gene>
<keyword evidence="1" id="KW-0472">Membrane</keyword>
<protein>
    <recommendedName>
        <fullName evidence="5">GPI ethanolamine phosphate transferase 1</fullName>
    </recommendedName>
</protein>
<feature type="chain" id="PRO_5002209335" description="GPI ethanolamine phosphate transferase 1" evidence="2">
    <location>
        <begin position="40"/>
        <end position="146"/>
    </location>
</feature>
<dbReference type="AlphaFoldDB" id="A0A0D0E016"/>
<evidence type="ECO:0008006" key="5">
    <source>
        <dbReference type="Google" id="ProtNLM"/>
    </source>
</evidence>
<keyword evidence="4" id="KW-1185">Reference proteome</keyword>
<feature type="signal peptide" evidence="2">
    <location>
        <begin position="1"/>
        <end position="39"/>
    </location>
</feature>
<evidence type="ECO:0000313" key="3">
    <source>
        <dbReference type="EMBL" id="KIK96441.1"/>
    </source>
</evidence>
<evidence type="ECO:0000256" key="2">
    <source>
        <dbReference type="SAM" id="SignalP"/>
    </source>
</evidence>
<feature type="transmembrane region" description="Helical" evidence="1">
    <location>
        <begin position="55"/>
        <end position="78"/>
    </location>
</feature>